<evidence type="ECO:0000256" key="5">
    <source>
        <dbReference type="ARBA" id="ARBA00022982"/>
    </source>
</evidence>
<evidence type="ECO:0000256" key="7">
    <source>
        <dbReference type="ARBA" id="ARBA00023136"/>
    </source>
</evidence>
<evidence type="ECO:0000256" key="3">
    <source>
        <dbReference type="ARBA" id="ARBA00022692"/>
    </source>
</evidence>
<protein>
    <recommendedName>
        <fullName evidence="8">Ion-translocating oxidoreductase complex subunit E</fullName>
        <ecNumber evidence="8">7.-.-.-</ecNumber>
    </recommendedName>
    <alternativeName>
        <fullName evidence="8">Rnf electron transport complex subunit E</fullName>
    </alternativeName>
</protein>
<dbReference type="GO" id="GO:0022900">
    <property type="term" value="P:electron transport chain"/>
    <property type="evidence" value="ECO:0007669"/>
    <property type="project" value="UniProtKB-UniRule"/>
</dbReference>
<name>A0A315XUU6_RUMFL</name>
<dbReference type="EC" id="7.-.-.-" evidence="8"/>
<dbReference type="PANTHER" id="PTHR30586:SF0">
    <property type="entry name" value="ION-TRANSLOCATING OXIDOREDUCTASE COMPLEX SUBUNIT E"/>
    <property type="match status" value="1"/>
</dbReference>
<evidence type="ECO:0000256" key="4">
    <source>
        <dbReference type="ARBA" id="ARBA00022967"/>
    </source>
</evidence>
<evidence type="ECO:0000313" key="9">
    <source>
        <dbReference type="EMBL" id="PWJ10828.1"/>
    </source>
</evidence>
<reference evidence="9 10" key="1">
    <citation type="submission" date="2018-05" db="EMBL/GenBank/DDBJ databases">
        <title>The Hungate 1000. A catalogue of reference genomes from the rumen microbiome.</title>
        <authorList>
            <person name="Kelly W."/>
        </authorList>
    </citation>
    <scope>NUCLEOTIDE SEQUENCE [LARGE SCALE GENOMIC DNA]</scope>
    <source>
        <strain evidence="9 10">SAb67</strain>
    </source>
</reference>
<dbReference type="RefSeq" id="WP_109727577.1">
    <property type="nucleotide sequence ID" value="NZ_QGDI01000012.1"/>
</dbReference>
<gene>
    <name evidence="8" type="primary">rnfE</name>
    <name evidence="9" type="ORF">IE37_02870</name>
</gene>
<dbReference type="OrthoDB" id="9790976at2"/>
<keyword evidence="4 8" id="KW-1278">Translocase</keyword>
<dbReference type="HAMAP" id="MF_00478">
    <property type="entry name" value="RsxE_RnfE"/>
    <property type="match status" value="1"/>
</dbReference>
<dbReference type="InterPro" id="IPR003667">
    <property type="entry name" value="NqrDE/RnfAE"/>
</dbReference>
<dbReference type="InterPro" id="IPR010968">
    <property type="entry name" value="RnfE"/>
</dbReference>
<evidence type="ECO:0000256" key="8">
    <source>
        <dbReference type="HAMAP-Rule" id="MF_00478"/>
    </source>
</evidence>
<dbReference type="EMBL" id="QGDI01000012">
    <property type="protein sequence ID" value="PWJ10828.1"/>
    <property type="molecule type" value="Genomic_DNA"/>
</dbReference>
<dbReference type="STRING" id="1265.SAMN02910280_0747"/>
<feature type="transmembrane region" description="Helical" evidence="8">
    <location>
        <begin position="102"/>
        <end position="119"/>
    </location>
</feature>
<keyword evidence="7 8" id="KW-0472">Membrane</keyword>
<dbReference type="Proteomes" id="UP000245720">
    <property type="component" value="Unassembled WGS sequence"/>
</dbReference>
<keyword evidence="5 8" id="KW-0249">Electron transport</keyword>
<feature type="transmembrane region" description="Helical" evidence="8">
    <location>
        <begin position="173"/>
        <end position="194"/>
    </location>
</feature>
<dbReference type="PANTHER" id="PTHR30586">
    <property type="entry name" value="ELECTRON TRANSPORT COMPLEX PROTEIN RNFE"/>
    <property type="match status" value="1"/>
</dbReference>
<proteinExistence type="inferred from homology"/>
<dbReference type="AlphaFoldDB" id="A0A315XUU6"/>
<keyword evidence="6 8" id="KW-1133">Transmembrane helix</keyword>
<dbReference type="GO" id="GO:0012505">
    <property type="term" value="C:endomembrane system"/>
    <property type="evidence" value="ECO:0007669"/>
    <property type="project" value="UniProtKB-SubCell"/>
</dbReference>
<dbReference type="NCBIfam" id="NF009070">
    <property type="entry name" value="PRK12405.1"/>
    <property type="match status" value="1"/>
</dbReference>
<sequence length="224" mass="23670">MAENKNSLVKELTKGIVKENPTLVMLLGMCPTLAVTTQAMNGIGMGLATTFVLLGSNIVISALRKVIPDKVRIPAFIVIIASFVTLIGFLLEGFVPSLYDSLGIYLTLITVNCIIFGRAEMFASKNGVVASALDAIGMGIGFTIALFLMGSIREIIGAGQWMGLTIPVIHDDPMLLFIMPAGGFFTLGMIIAAVNKLSKKKPPKEISCEGCPNAEACGKAGDCQ</sequence>
<accession>A0A315XUU6</accession>
<comment type="function">
    <text evidence="8">Part of a membrane-bound complex that couples electron transfer with translocation of ions across the membrane.</text>
</comment>
<feature type="transmembrane region" description="Helical" evidence="8">
    <location>
        <begin position="131"/>
        <end position="153"/>
    </location>
</feature>
<organism evidence="9 10">
    <name type="scientific">Ruminococcus flavefaciens</name>
    <dbReference type="NCBI Taxonomy" id="1265"/>
    <lineage>
        <taxon>Bacteria</taxon>
        <taxon>Bacillati</taxon>
        <taxon>Bacillota</taxon>
        <taxon>Clostridia</taxon>
        <taxon>Eubacteriales</taxon>
        <taxon>Oscillospiraceae</taxon>
        <taxon>Ruminococcus</taxon>
    </lineage>
</organism>
<comment type="similarity">
    <text evidence="8">Belongs to the NqrDE/RnfAE family.</text>
</comment>
<feature type="transmembrane region" description="Helical" evidence="8">
    <location>
        <begin position="75"/>
        <end position="96"/>
    </location>
</feature>
<keyword evidence="2 8" id="KW-0813">Transport</keyword>
<comment type="subunit">
    <text evidence="8">The complex is composed of six subunits: RnfA, RnfB, RnfC, RnfD, RnfE and RnfG.</text>
</comment>
<dbReference type="Pfam" id="PF02508">
    <property type="entry name" value="Rnf-Nqr"/>
    <property type="match status" value="1"/>
</dbReference>
<feature type="transmembrane region" description="Helical" evidence="8">
    <location>
        <begin position="45"/>
        <end position="63"/>
    </location>
</feature>
<comment type="caution">
    <text evidence="9">The sequence shown here is derived from an EMBL/GenBank/DDBJ whole genome shotgun (WGS) entry which is preliminary data.</text>
</comment>
<evidence type="ECO:0000256" key="6">
    <source>
        <dbReference type="ARBA" id="ARBA00022989"/>
    </source>
</evidence>
<keyword evidence="3 8" id="KW-0812">Transmembrane</keyword>
<dbReference type="GO" id="GO:0005886">
    <property type="term" value="C:plasma membrane"/>
    <property type="evidence" value="ECO:0007669"/>
    <property type="project" value="UniProtKB-SubCell"/>
</dbReference>
<dbReference type="NCBIfam" id="TIGR01948">
    <property type="entry name" value="rnfE"/>
    <property type="match status" value="1"/>
</dbReference>
<evidence type="ECO:0000256" key="1">
    <source>
        <dbReference type="ARBA" id="ARBA00004127"/>
    </source>
</evidence>
<evidence type="ECO:0000256" key="2">
    <source>
        <dbReference type="ARBA" id="ARBA00022448"/>
    </source>
</evidence>
<comment type="subcellular location">
    <subcellularLocation>
        <location evidence="8">Cell membrane</location>
        <topology evidence="8">Multi-pass membrane protein</topology>
    </subcellularLocation>
    <subcellularLocation>
        <location evidence="1">Endomembrane system</location>
        <topology evidence="1">Multi-pass membrane protein</topology>
    </subcellularLocation>
</comment>
<evidence type="ECO:0000313" key="10">
    <source>
        <dbReference type="Proteomes" id="UP000245720"/>
    </source>
</evidence>
<dbReference type="PIRSF" id="PIRSF006102">
    <property type="entry name" value="NQR_DE"/>
    <property type="match status" value="1"/>
</dbReference>
<keyword evidence="8" id="KW-1003">Cell membrane</keyword>